<protein>
    <recommendedName>
        <fullName evidence="2">Right handed beta helix domain-containing protein</fullName>
    </recommendedName>
</protein>
<feature type="domain" description="Right handed beta helix" evidence="2">
    <location>
        <begin position="202"/>
        <end position="358"/>
    </location>
</feature>
<name>A0A5C6RME9_9BACT</name>
<feature type="chain" id="PRO_5023107383" description="Right handed beta helix domain-containing protein" evidence="1">
    <location>
        <begin position="22"/>
        <end position="878"/>
    </location>
</feature>
<dbReference type="Pfam" id="PF13229">
    <property type="entry name" value="Beta_helix"/>
    <property type="match status" value="1"/>
</dbReference>
<dbReference type="AlphaFoldDB" id="A0A5C6RME9"/>
<dbReference type="PANTHER" id="PTHR11319:SF35">
    <property type="entry name" value="OUTER MEMBRANE PROTEIN PMPC-RELATED"/>
    <property type="match status" value="1"/>
</dbReference>
<dbReference type="NCBIfam" id="NF041518">
    <property type="entry name" value="choice_anch_Q"/>
    <property type="match status" value="1"/>
</dbReference>
<dbReference type="Proteomes" id="UP000321580">
    <property type="component" value="Unassembled WGS sequence"/>
</dbReference>
<organism evidence="3 4">
    <name type="scientific">Phaeodactylibacter luteus</name>
    <dbReference type="NCBI Taxonomy" id="1564516"/>
    <lineage>
        <taxon>Bacteria</taxon>
        <taxon>Pseudomonadati</taxon>
        <taxon>Bacteroidota</taxon>
        <taxon>Saprospiria</taxon>
        <taxon>Saprospirales</taxon>
        <taxon>Haliscomenobacteraceae</taxon>
        <taxon>Phaeodactylibacter</taxon>
    </lineage>
</organism>
<proteinExistence type="predicted"/>
<dbReference type="InterPro" id="IPR011050">
    <property type="entry name" value="Pectin_lyase_fold/virulence"/>
</dbReference>
<dbReference type="Gene3D" id="2.160.20.10">
    <property type="entry name" value="Single-stranded right-handed beta-helix, Pectin lyase-like"/>
    <property type="match status" value="3"/>
</dbReference>
<dbReference type="SUPFAM" id="SSF51126">
    <property type="entry name" value="Pectin lyase-like"/>
    <property type="match status" value="3"/>
</dbReference>
<dbReference type="PANTHER" id="PTHR11319">
    <property type="entry name" value="G PROTEIN-COUPLED RECEPTOR-RELATED"/>
    <property type="match status" value="1"/>
</dbReference>
<dbReference type="InterPro" id="IPR039448">
    <property type="entry name" value="Beta_helix"/>
</dbReference>
<accession>A0A5C6RME9</accession>
<comment type="caution">
    <text evidence="3">The sequence shown here is derived from an EMBL/GenBank/DDBJ whole genome shotgun (WGS) entry which is preliminary data.</text>
</comment>
<reference evidence="3 4" key="1">
    <citation type="submission" date="2019-08" db="EMBL/GenBank/DDBJ databases">
        <title>Genome of Phaeodactylibacter luteus.</title>
        <authorList>
            <person name="Bowman J.P."/>
        </authorList>
    </citation>
    <scope>NUCLEOTIDE SEQUENCE [LARGE SCALE GENOMIC DNA]</scope>
    <source>
        <strain evidence="3 4">KCTC 42180</strain>
    </source>
</reference>
<dbReference type="InterPro" id="IPR059226">
    <property type="entry name" value="Choice_anch_Q_dom"/>
</dbReference>
<evidence type="ECO:0000313" key="4">
    <source>
        <dbReference type="Proteomes" id="UP000321580"/>
    </source>
</evidence>
<keyword evidence="1" id="KW-0732">Signal</keyword>
<dbReference type="RefSeq" id="WP_147167538.1">
    <property type="nucleotide sequence ID" value="NZ_VOOR01000019.1"/>
</dbReference>
<evidence type="ECO:0000256" key="1">
    <source>
        <dbReference type="SAM" id="SignalP"/>
    </source>
</evidence>
<dbReference type="InterPro" id="IPR012334">
    <property type="entry name" value="Pectin_lyas_fold"/>
</dbReference>
<dbReference type="EMBL" id="VOOR01000019">
    <property type="protein sequence ID" value="TXB63134.1"/>
    <property type="molecule type" value="Genomic_DNA"/>
</dbReference>
<dbReference type="InterPro" id="IPR006626">
    <property type="entry name" value="PbH1"/>
</dbReference>
<sequence length="878" mass="92625">MKRTLCNLVLLLTLLYLPISAQVTYVNTSATGANDGSSWANAYTDLQDALANTSGGEIWVAAGTYTPGTDTSAAFSIFAPVALYGGFNGTESSQADRDPQANPTFLSGDLNADDLDGDFEINRADNVSHVVYIGQFEGIASIDGFNIHGGQANLTTGADGNDPEILWRGGGLYAESTVAVSNCMFFGNAARSGGAILIQEEGANGSVISNCTFDDNYATSQSAGILMDNADAVTIEDCIFSNNATIRGSIYPLETDATVIRNCTFENNAANGTSAGIFAWQPTNMLVSSCTFRNNEATSSSCMYIDQRDLADGAAEALFRIEDCTFQDNSNPGGFSAGVYFWQPRKLEIRGSNFLNNAAANAAAAYIDQRDVAPDINSILIEDCLFSGNETTDFGGSGLYFWNSNFTLDNCEFTANEAPSSAPAIYMGGDSDNGLITNSLFSGNSSNFAGAIANYNGNSNLLIQNSTFMGNTANSGGGALSVGFLAQAFLEDCTFENNQAGYGGAVFIQNDSSALTAVGTRFIGNVSTSSSGGAILNNSGNPITIDSCYFELNTSAALGGAISLFEDSLDLTVLELRKTIFNFNVAETQGGALNISNGDAIIESCVMVNNNALNEGIGGAVSINSFVGGASEDLQVSIINSTIADNTGELIAGIANWTDGIATSTLSLQNNIFAQQFGLDYNIEDGEPSLVSNGGNLLLLDLQANFFDHPMDILGQDPLFNEDDVLNYVYTIADNSPAIDAGVENGAPATDVRGLPRVDGVDIGAYENQKTVGVRPMADFDREQLKVAPNPVKQQGTLLFDNDWNGEVELRLVDLKGRHLKTWLVHKTSGEQAFQVDATGIPAGAYKIIAAHNSQLWGPTSSKFKAPLPCLPPGCQTF</sequence>
<gene>
    <name evidence="3" type="ORF">FRY97_10780</name>
</gene>
<feature type="signal peptide" evidence="1">
    <location>
        <begin position="1"/>
        <end position="21"/>
    </location>
</feature>
<keyword evidence="4" id="KW-1185">Reference proteome</keyword>
<evidence type="ECO:0000259" key="2">
    <source>
        <dbReference type="Pfam" id="PF13229"/>
    </source>
</evidence>
<dbReference type="SMART" id="SM00710">
    <property type="entry name" value="PbH1"/>
    <property type="match status" value="12"/>
</dbReference>
<dbReference type="OrthoDB" id="8901262at2"/>
<evidence type="ECO:0000313" key="3">
    <source>
        <dbReference type="EMBL" id="TXB63134.1"/>
    </source>
</evidence>